<evidence type="ECO:0000256" key="3">
    <source>
        <dbReference type="ARBA" id="ARBA00022833"/>
    </source>
</evidence>
<evidence type="ECO:0000256" key="1">
    <source>
        <dbReference type="ARBA" id="ARBA00022723"/>
    </source>
</evidence>
<dbReference type="AlphaFoldDB" id="A0A8C2L4T4"/>
<dbReference type="Gene3D" id="3.30.160.60">
    <property type="entry name" value="Classic Zinc Finger"/>
    <property type="match status" value="1"/>
</dbReference>
<dbReference type="CDD" id="cd19769">
    <property type="entry name" value="Bbox2_TRIM16-like"/>
    <property type="match status" value="1"/>
</dbReference>
<evidence type="ECO:0000256" key="5">
    <source>
        <dbReference type="SAM" id="Coils"/>
    </source>
</evidence>
<dbReference type="SMART" id="SM00589">
    <property type="entry name" value="PRY"/>
    <property type="match status" value="1"/>
</dbReference>
<evidence type="ECO:0000313" key="8">
    <source>
        <dbReference type="Ensembl" id="ENSCCRP00020118952.1"/>
    </source>
</evidence>
<dbReference type="InterPro" id="IPR013320">
    <property type="entry name" value="ConA-like_dom_sf"/>
</dbReference>
<dbReference type="Pfam" id="PF00643">
    <property type="entry name" value="zf-B_box"/>
    <property type="match status" value="1"/>
</dbReference>
<dbReference type="PROSITE" id="PS50119">
    <property type="entry name" value="ZF_BBOX"/>
    <property type="match status" value="1"/>
</dbReference>
<dbReference type="SMART" id="SM00449">
    <property type="entry name" value="SPRY"/>
    <property type="match status" value="1"/>
</dbReference>
<dbReference type="GO" id="GO:0005737">
    <property type="term" value="C:cytoplasm"/>
    <property type="evidence" value="ECO:0007669"/>
    <property type="project" value="UniProtKB-ARBA"/>
</dbReference>
<evidence type="ECO:0000256" key="2">
    <source>
        <dbReference type="ARBA" id="ARBA00022771"/>
    </source>
</evidence>
<dbReference type="Ensembl" id="ENSCCRT00020129619.1">
    <property type="protein sequence ID" value="ENSCCRP00020118952.1"/>
    <property type="gene ID" value="ENSCCRG00020053393.1"/>
</dbReference>
<dbReference type="Gene3D" id="4.10.830.40">
    <property type="match status" value="1"/>
</dbReference>
<dbReference type="SMART" id="SM00336">
    <property type="entry name" value="BBOX"/>
    <property type="match status" value="2"/>
</dbReference>
<keyword evidence="3" id="KW-0862">Zinc</keyword>
<feature type="domain" description="B box-type" evidence="6">
    <location>
        <begin position="106"/>
        <end position="146"/>
    </location>
</feature>
<dbReference type="InterPro" id="IPR006574">
    <property type="entry name" value="PRY"/>
</dbReference>
<feature type="coiled-coil region" evidence="5">
    <location>
        <begin position="171"/>
        <end position="198"/>
    </location>
</feature>
<dbReference type="InterPro" id="IPR051051">
    <property type="entry name" value="E3_ubiq-ligase_TRIM/RNF"/>
</dbReference>
<dbReference type="SUPFAM" id="SSF49899">
    <property type="entry name" value="Concanavalin A-like lectins/glucanases"/>
    <property type="match status" value="1"/>
</dbReference>
<keyword evidence="1" id="KW-0479">Metal-binding</keyword>
<reference evidence="8" key="1">
    <citation type="submission" date="2025-08" db="UniProtKB">
        <authorList>
            <consortium name="Ensembl"/>
        </authorList>
    </citation>
    <scope>IDENTIFICATION</scope>
</reference>
<evidence type="ECO:0000259" key="6">
    <source>
        <dbReference type="PROSITE" id="PS50119"/>
    </source>
</evidence>
<dbReference type="PANTHER" id="PTHR25465:SF5">
    <property type="entry name" value="E3 UBIQUITIN_ISG15 LIGASE TRIM25-RELATED"/>
    <property type="match status" value="1"/>
</dbReference>
<feature type="domain" description="B30.2/SPRY" evidence="7">
    <location>
        <begin position="181"/>
        <end position="381"/>
    </location>
</feature>
<accession>A0A8C2L4T4</accession>
<evidence type="ECO:0000259" key="7">
    <source>
        <dbReference type="PROSITE" id="PS50188"/>
    </source>
</evidence>
<keyword evidence="2 4" id="KW-0863">Zinc-finger</keyword>
<dbReference type="InterPro" id="IPR003879">
    <property type="entry name" value="Butyrophylin_SPRY"/>
</dbReference>
<organism evidence="8 9">
    <name type="scientific">Cyprinus carpio</name>
    <name type="common">Common carp</name>
    <dbReference type="NCBI Taxonomy" id="7962"/>
    <lineage>
        <taxon>Eukaryota</taxon>
        <taxon>Metazoa</taxon>
        <taxon>Chordata</taxon>
        <taxon>Craniata</taxon>
        <taxon>Vertebrata</taxon>
        <taxon>Euteleostomi</taxon>
        <taxon>Actinopterygii</taxon>
        <taxon>Neopterygii</taxon>
        <taxon>Teleostei</taxon>
        <taxon>Ostariophysi</taxon>
        <taxon>Cypriniformes</taxon>
        <taxon>Cyprinidae</taxon>
        <taxon>Cyprininae</taxon>
        <taxon>Cyprinus</taxon>
    </lineage>
</organism>
<dbReference type="PRINTS" id="PR01407">
    <property type="entry name" value="BUTYPHLNCDUF"/>
</dbReference>
<sequence>MTRFSLGIYRCPECKQTFKPRPVLGKNVVLAKMVEKLKKTRLQSAAPAVHCTGSGDVHCDFCTGIKQKAVKLCLDCRSSYCQNHLEQHKSLFRGRKHNLLDATGRLQDMICPLHDKMLEIYCHTDQQRICTLCSVDEHKNHDTVSTAAARTEKQFCFVQRRGVKKEKLPENNEIIEIIQQKEKDLQELREAVESHKVNSRLLTLDLNSVNNCLRLSEGNTVLTFANTNQCYPDHPARFDRQCQALCRENVTGRCYWEVEWSGDGTSGVGISVAYKTTKRKGESNELLAGCNNQSWRLYCTPTFCSFTHNNFETVLPVTHVSSRIGVYVDHSAGILSFYSVSDTMSLIHRVQTTFTQPLYALFAFDRLSKVKLSESLAIFKNQLKTHLFHLYLTL</sequence>
<dbReference type="InterPro" id="IPR003877">
    <property type="entry name" value="SPRY_dom"/>
</dbReference>
<dbReference type="Pfam" id="PF13765">
    <property type="entry name" value="PRY"/>
    <property type="match status" value="1"/>
</dbReference>
<dbReference type="SUPFAM" id="SSF57845">
    <property type="entry name" value="B-box zinc-binding domain"/>
    <property type="match status" value="1"/>
</dbReference>
<proteinExistence type="predicted"/>
<dbReference type="PROSITE" id="PS50188">
    <property type="entry name" value="B302_SPRY"/>
    <property type="match status" value="1"/>
</dbReference>
<dbReference type="Pfam" id="PF00622">
    <property type="entry name" value="SPRY"/>
    <property type="match status" value="1"/>
</dbReference>
<dbReference type="InterPro" id="IPR001870">
    <property type="entry name" value="B30.2/SPRY"/>
</dbReference>
<dbReference type="GO" id="GO:0008270">
    <property type="term" value="F:zinc ion binding"/>
    <property type="evidence" value="ECO:0007669"/>
    <property type="project" value="UniProtKB-KW"/>
</dbReference>
<dbReference type="InterPro" id="IPR043136">
    <property type="entry name" value="B30.2/SPRY_sf"/>
</dbReference>
<keyword evidence="5" id="KW-0175">Coiled coil</keyword>
<dbReference type="Proteomes" id="UP000694701">
    <property type="component" value="Unplaced"/>
</dbReference>
<evidence type="ECO:0000313" key="9">
    <source>
        <dbReference type="Proteomes" id="UP000694701"/>
    </source>
</evidence>
<evidence type="ECO:0000256" key="4">
    <source>
        <dbReference type="PROSITE-ProRule" id="PRU00024"/>
    </source>
</evidence>
<dbReference type="InterPro" id="IPR000315">
    <property type="entry name" value="Znf_B-box"/>
</dbReference>
<name>A0A8C2L4T4_CYPCA</name>
<dbReference type="PANTHER" id="PTHR25465">
    <property type="entry name" value="B-BOX DOMAIN CONTAINING"/>
    <property type="match status" value="1"/>
</dbReference>
<protein>
    <submittedName>
        <fullName evidence="8">Uncharacterized protein</fullName>
    </submittedName>
</protein>
<dbReference type="Gene3D" id="2.60.120.920">
    <property type="match status" value="1"/>
</dbReference>
<dbReference type="CDD" id="cd16040">
    <property type="entry name" value="SPRY_PRY_SNTX"/>
    <property type="match status" value="1"/>
</dbReference>